<accession>A0ACC2K907</accession>
<evidence type="ECO:0000313" key="2">
    <source>
        <dbReference type="Proteomes" id="UP001234297"/>
    </source>
</evidence>
<proteinExistence type="predicted"/>
<dbReference type="Proteomes" id="UP001234297">
    <property type="component" value="Chromosome 4"/>
</dbReference>
<keyword evidence="2" id="KW-1185">Reference proteome</keyword>
<dbReference type="EMBL" id="CM056812">
    <property type="protein sequence ID" value="KAJ8617592.1"/>
    <property type="molecule type" value="Genomic_DNA"/>
</dbReference>
<gene>
    <name evidence="1" type="ORF">MRB53_013778</name>
</gene>
<evidence type="ECO:0000313" key="1">
    <source>
        <dbReference type="EMBL" id="KAJ8617592.1"/>
    </source>
</evidence>
<comment type="caution">
    <text evidence="1">The sequence shown here is derived from an EMBL/GenBank/DDBJ whole genome shotgun (WGS) entry which is preliminary data.</text>
</comment>
<protein>
    <submittedName>
        <fullName evidence="1">Uncharacterized protein</fullName>
    </submittedName>
</protein>
<reference evidence="1 2" key="1">
    <citation type="journal article" date="2022" name="Hortic Res">
        <title>A haplotype resolved chromosomal level avocado genome allows analysis of novel avocado genes.</title>
        <authorList>
            <person name="Nath O."/>
            <person name="Fletcher S.J."/>
            <person name="Hayward A."/>
            <person name="Shaw L.M."/>
            <person name="Masouleh A.K."/>
            <person name="Furtado A."/>
            <person name="Henry R.J."/>
            <person name="Mitter N."/>
        </authorList>
    </citation>
    <scope>NUCLEOTIDE SEQUENCE [LARGE SCALE GENOMIC DNA]</scope>
    <source>
        <strain evidence="2">cv. Hass</strain>
    </source>
</reference>
<organism evidence="1 2">
    <name type="scientific">Persea americana</name>
    <name type="common">Avocado</name>
    <dbReference type="NCBI Taxonomy" id="3435"/>
    <lineage>
        <taxon>Eukaryota</taxon>
        <taxon>Viridiplantae</taxon>
        <taxon>Streptophyta</taxon>
        <taxon>Embryophyta</taxon>
        <taxon>Tracheophyta</taxon>
        <taxon>Spermatophyta</taxon>
        <taxon>Magnoliopsida</taxon>
        <taxon>Magnoliidae</taxon>
        <taxon>Laurales</taxon>
        <taxon>Lauraceae</taxon>
        <taxon>Persea</taxon>
    </lineage>
</organism>
<name>A0ACC2K907_PERAE</name>
<sequence>MDRRQAQHQNPSPHDLEGDDKVEVEVQYENIPYSECLSAGHLIAKCPFTFKHGILRAPASASIETQGNARNQASTIVIDGELSQLPTFPSDALVNPADSWEVTVTTEAASDVNTEKVGNQGLSSASLLEVVTQW</sequence>